<dbReference type="EMBL" id="GL985058">
    <property type="protein sequence ID" value="EGR51252.1"/>
    <property type="molecule type" value="Genomic_DNA"/>
</dbReference>
<feature type="compositionally biased region" description="Acidic residues" evidence="2">
    <location>
        <begin position="2796"/>
        <end position="2805"/>
    </location>
</feature>
<feature type="compositionally biased region" description="Low complexity" evidence="2">
    <location>
        <begin position="1717"/>
        <end position="1728"/>
    </location>
</feature>
<feature type="compositionally biased region" description="Basic and acidic residues" evidence="2">
    <location>
        <begin position="2640"/>
        <end position="2654"/>
    </location>
</feature>
<feature type="region of interest" description="Disordered" evidence="2">
    <location>
        <begin position="2187"/>
        <end position="2514"/>
    </location>
</feature>
<feature type="compositionally biased region" description="Polar residues" evidence="2">
    <location>
        <begin position="138"/>
        <end position="148"/>
    </location>
</feature>
<evidence type="ECO:0000256" key="1">
    <source>
        <dbReference type="SAM" id="Coils"/>
    </source>
</evidence>
<name>G0RCM3_HYPJQ</name>
<feature type="compositionally biased region" description="Acidic residues" evidence="2">
    <location>
        <begin position="364"/>
        <end position="377"/>
    </location>
</feature>
<feature type="compositionally biased region" description="Pro residues" evidence="2">
    <location>
        <begin position="1143"/>
        <end position="1153"/>
    </location>
</feature>
<feature type="region of interest" description="Disordered" evidence="2">
    <location>
        <begin position="4591"/>
        <end position="4638"/>
    </location>
</feature>
<feature type="compositionally biased region" description="Pro residues" evidence="2">
    <location>
        <begin position="511"/>
        <end position="521"/>
    </location>
</feature>
<sequence>MPHPRRRSPESFRRRRREKRLSREDPAGLYSSSSPKSSVAPQQTAGSYSADSPRTQQQQQPLYEFPSQQDKSQPQPQLYSQSQLPSQALPQFPPPEQQPRFQPPPPLHHQQTASSPYPSPQQYQQQYPASFPHHTSLPPMSQRQTPSQDVLPRSRASSGSLSSPSPSSSSSSYMEISRQYPTSRFGGFFSTFIKAPSEVRRRRRRRGSGTKRRRGVFFGGGSNSSHSSINSDMAYGTGFVKKEKDRSTRYSSSVAGSAASSSHPQQQQLPYSQYPAALPNRPSPRLPNEGKRNKTDEEIIAIGRQLSDLARRSNEEDLRHAGKSRSSGLASTAAAISALRKSRKEAKKRGGLAGSKKHRNSSSDESDWESASDDDDSSSGSSSSDDSLIHLAYGGEDSSRSNVALSGSDAHLAYGGDSSLSNVALPVFMGAAAAAVATPVADSNPSHSRKSSVVDPRLFGPLNSLRGLVNTPCGFGDEPRPTPSTGSGPHLYDNDRPATGGSQADSAHRPAPVPLQQPIPKAPVSNKVFEAGRRDSRNSYRRQQSNSGVLDPTLGGGVAAAAALAAARMADQRGPWSEDRIYRDDVKLARPDPDEDHYQRDQAPFEELERRRANPEVYYNRRNDDVDSPRMESNREMPDYFGKDSPGLARDGRTWMELHPEERKESLKYQTTYDAHMREIETRQAQERRDRLRNAQRQQQQPQQTAHATKAGDRNADKPAQPAPKSNVDPFQYQVADDAFGTPQFNTPRRPLTPEIVTVERVPHYTESRSAIASAPSPAPSTLVRPPNADIRLSRKDSHELEKAAEERQRGIHTEFRGRDPRAGYEYEQEEREARSILDEAKHSTIPVAAVAIASAIAVEEERSRERKRREYSEDGSRDRSRPQKDAVQEDADRYYRESVIARKIASDEIRSRSKSPEESVVDKWENPSTKESFAIVSPPSMEDREHDDDENPYAPPNADVKIDNEIYPHESDRFRATNGLDVSRFRARDASRERPLLNIVRPTPVPSPDPTSGAGDALKQPAEVPAAQELSNDLADSSEDEESDRKEEAAHSSPSGKSVSWGENSTKRFVVESPEARSRAESPNEPAEAEEKPRPRLSKISQWGKIAAMMAAGTAEPTTELDRHTVKRSGDASADDDADGAPPVPGPKPVSPEPEQTPGTYADDLEFAATVAAGLKESGFDPNIVIDDPAFRRRESRPGTNETPTMGHAVPERPSEEPVSVPPKTNVRGDEPRSREQEDEAELSLTDTEDEVDEKPQKQEKLDRLEKYLQMRRSGEIKPPSPPQEESREPPKTQDRPVTPPPRGNERRNLLENLLQKRQSGEIKPPREVLEAVESRNQIKESETTEPGTRRESDAEQHSEAPLEPEALADADDSASDAASVDRPRKRKSRMKRRDRLDEASTISSRLDDDQSRLSIPGDEGTELSRVSIPGDEASDLRTVYSVEDWEDWDSSPRSTRKSLVASELSTSSRRSARGKRRSATERDIRESRNEHDERGARPESRDDERKPRNREARHYQDDDNNSEKPVEKPAPSRQRKDSGKKSKFFSGIFKSGSKNDNSSINEKGESFFEQAGTLGAGAGLASIAAAAAKALTRSNAADVSSDPENISRDLPGSSREDEEDHYPVIAPRAIAIDPQYRDLLPLPPSLPGSPVEASFDELPNLPDSRPGTPDEDRSRRFEKTHRRQRSSQENSLSNSRNRSHSNTAVPLTLLRGIGSRPSSPVTYRTPRTPPRPTSWDSTKEFMPLMLLEQAGRGSNDRSPKGGDLPPLPPSEATSEAEGGAMSDQEEHDRGKLLPVLRPEDFRSPMPPNDGFNLADRSLRLQTQIPAMDHAVTDEESQGSTPKADVTYQLPVQPTDNTLGEAAAGYDDQVPGPRTAGNDMHPSTDKYDEAVPVESTPSSRHSAKTVDAPAIASPPTPTQRFLSPRQDIIRHPSDDLTSPDERSDAFETAHTSPAAIPDDDQFEPDLPPIEPSMLGAIPEFSRPAKFFEDKVPDHPELASMDRVIETLPSIESVPKDQARTDALHGSAEESSDEVRKRGDWKEHKSISSGAEFDRDFSARPAAEETSAAFVGIPESAIDKDHTLDTEYISSTETFPKEVLPPQALEPALDEPEEHAWVKESKAQPVMIEDESEPEPKPERFSPGPELEWNAEPVAVFEPLEEVSEAPSNEAAVDIVPVFEKVTSDVIAESSQRSVPEEIEEEIVIGPLPSASRKATEAAPEPTLEEATEGKGFELAQPDVQVSGEEYTRKPATSTVLEDSEESEGEDDSDDEEDSEDSEDSEESEEEEEEEEERVRRTDMAGIVKRDGDEERMVHDMTASIETLGAGSVVSTSSKKSKKKKKKKKKRKRKKKKSKSAAAAAADTSHETLDQHPTEATEQTALPIVEPATKPTSDLARVLPAEVDKNEGETLVESVPSPHVDAVEVAEENPADPSKDSAVPESTPEISEELARDIEEEQSTKKAQDAVPTPEPTSHEGLELVPEHGILADTEEPQTMPPSTVEESNNEEPGVNDELQKWAATDNELIPQADRVGEDQIEVVLPELGDEQDGEKRRLQVEDQAITIGEPGVLAPLPEEVPQLEESPIQKDSSASTAVEVPLPTETEDRDSSVQDREALVTDDVVPAAEEMPVESPIAVEETIDSKSEDSRAPDTHEQAPILSDGTPSADRQWGVTEDETREANDMVAEPEYEETIQLPTIMEEPGLEDASASEVENFVPSEADQHAPVYSDQLSPILEELMEDLLDEAAAVEKSEGTIQQDHESKPGPAADEPAWSIGRSEDQFEHQDSEEARVLESIAEEPEDDSPEPTPNEGAPRTIEEIANGKDTNWASPELPSFTSEISEPLFSQGDTPSEYPTQQYSESAEPTQMGESFAVPEEPLRPPPPVPNTVSEASSKATEVEPSTPMEPAADAHSENFNQHYPDPAEPTQMEESVAVPEEPMRPPPPVPNAANDTAEREFAAPMGSAADASPEHPIEEYPTSVESPQMDENFAVPEEPARPPPPVPNAADEDNAEATDTEPAAPMEPVVDTPALERSGESQSARPAPDSVLSAEEREQQDKQLSTSAPETSLQEPELDEVVPLEEGDKGKERIQNFTEEGSIHDGAAVEQPSTANPDEGDVPREPQVTLDSSPSEQREEDNEAQHDESRPQTEAEPNLPQETSREVDFEPEMEHGALDDELKPSTDIELKVEGSEEKSGEAQADAAESPAHPETAPSVEIPSTHEEEHGPEKEVNDNVALDTEKSVEDAEASSRAAADSADTMEPSVESHPPQEPDMAPEPNQSSVQEVSPVASPISPEDADEKGEVEHSIRPEDPERLGLAQDDAAAPVSTVPHDSCEEFERAAEAEDASPKAGELQTEDALVPQEAQMPTERDLVEPANEAHEAAVAEDQNQIEAPAETIKNDSISATLPSSDLVMDTEEAPNLGNDTIVVDEAHSEPADAPESDVLETTIEATPVAKEQASDEYLRDQKPGEPMEDMKPDESEAATVVEEASKELGTGLDEAQVAPSPEESQREPISETQDEPVLEEPKPEELPREEPVAEKEAQTDVQAAEPDTAPESQATGPTHDDNSKEPSMPETAVVAESEVPADSAATGSDQLPPTEAVIVPTEEPSSTEPFDQHDPKSALTTEASQDSTEKPRESVEIADSEVQQPKPVETRSDSVRSSSMHLTVPGQEEDSGSEYGSDDSYDASSVASDMSYQRDFMRSGSLGPNDSTTRLTGFEVVATPRVEGHAHRDRHRKKKKKKKGKSKHKRKKSRSGSDPSSSLTSLSESVPTTSNPSLGNSVPSLFVEPPADQPQVPGQTETGSHATERGGSDVPVTQPSTEDDLFSKYADEPELSPAEQEKPAERAAAASPDLETILEEVVGEEQQPKKLADSSDGEAAEVPLPSENVGLKPANEPEWNEREAPATEGTQEPTASAPLEDDSETKWDMFTGNWGNSSGRKAESGLMESPEITRGSRKVAEDADGSSMHIIQDAPLVEEPSEISTPQRMSADIPDHTASDERAGSLLRSEKRASSVPGSQSPKKGSRPASQGGEKSDRWFGSFSGGMSLFSDRFGSPRKKKAKDRDKDPIGVDDKEDPKEESFLGNPALRQSGDERSWESNQMDREDMIDDFLHGGGLPTTPKKRRKRHDPSAAPTTPKRSESIVEAGDDEGAIVRKGERGGLFGGDLVESPVLEATEPLGPFELLRRHSQAEDPIGGLLREASEISVLPPMDMMSELSDYELSDYRLSPPRGLPAVEEQPEAEAEATASEVGYYRDSGFAGSPPPHNRSRRHSISTIPLEEDEEKQRDSGVEADWIEAAMAQLKTPEPISRTPDRQPQRRLRRSTLGGQRLRDSASLREAAQDPDRKTIPGTRERVLTGTGTRPETPSGRSSPTKKGYGAIAGIGIAARLASGRTSPMSTSTERSDTLPALRRSVTSPAAAPLRSLRRAVSAQIGPGLQRPESPSLAVLPVVTEQPRSVSDSHIPSATKHQAGEAARADPGRGTPNSGVARQRTPERLKSSGGSTVRSSSNPSPPLLRRAEKRMSLRQPNIASSDHSGFDSSSSAPLATRNPNPSTTSIPNISPIPTPSIAGSIADSIAGILDPSPFPASASSSPSKPAAAAKPPSKAASEPPVANEGRARAKDKTDVYPSHPEKVSALFTAQPRDFRHPQQLRPAAKASLCIFHGSLAHFCRLAADRKCLHCMPRLDGYGEGRIGSPLSPTRPHSMRRRQSMQVLELEARVEQLMAENRLLSDARHSTDQHLSHRVVTALSDRDTQIESLKQTLKFLRGEVSRLTEVNEGLASANAELASKDNSRYADLQVTAGQGGNQDALIQALHEKDAQIADLTAKLDAAKERIRELQRQILESKAADVQFLNIKDEDYFDHRCQQLCSHVQQWVLRFSKFSDMRACRLTSEINDEKIIDRLDNAVLDGTDVDRYLNDRVRRRDIFMSMTMNMIWEFVFTRYLFGMDREQRQKLKSLEKLLTEVGPPQAVRQWRAVTLTLLSKRDSFKRQRDLDTEAVVQAIYQTLCKVLPPPSNLEAQIQAQLRRVMHEAVHLSIEMRTQKAEYMMLPPLQPEYDADGELVQTVQFNASMMNERSGTLKMTNEELEERGAIVRVVLFPLVVKKGDDDGSNDEEVVICPAQVLIARSKLTRQPTPSTDGGRASTGTGRLSGGTTSPETRQAKAV</sequence>
<feature type="region of interest" description="Disordered" evidence="2">
    <location>
        <begin position="3435"/>
        <end position="4170"/>
    </location>
</feature>
<feature type="compositionally biased region" description="Low complexity" evidence="2">
    <location>
        <begin position="108"/>
        <end position="130"/>
    </location>
</feature>
<feature type="compositionally biased region" description="Basic and acidic residues" evidence="2">
    <location>
        <begin position="2014"/>
        <end position="2023"/>
    </location>
</feature>
<feature type="compositionally biased region" description="Basic residues" evidence="2">
    <location>
        <begin position="200"/>
        <end position="215"/>
    </location>
</feature>
<dbReference type="eggNOG" id="ENOG502QRYC">
    <property type="taxonomic scope" value="Eukaryota"/>
</dbReference>
<feature type="compositionally biased region" description="Pro residues" evidence="2">
    <location>
        <begin position="91"/>
        <end position="107"/>
    </location>
</feature>
<feature type="compositionally biased region" description="Basic residues" evidence="2">
    <location>
        <begin position="1385"/>
        <end position="1395"/>
    </location>
</feature>
<feature type="compositionally biased region" description="Basic and acidic residues" evidence="2">
    <location>
        <begin position="650"/>
        <end position="667"/>
    </location>
</feature>
<feature type="compositionally biased region" description="Low complexity" evidence="2">
    <location>
        <begin position="151"/>
        <end position="172"/>
    </location>
</feature>
<feature type="compositionally biased region" description="Basic and acidic residues" evidence="2">
    <location>
        <begin position="2777"/>
        <end position="2792"/>
    </location>
</feature>
<feature type="region of interest" description="Disordered" evidence="2">
    <location>
        <begin position="1856"/>
        <end position="1976"/>
    </location>
</feature>
<feature type="compositionally biased region" description="Basic and acidic residues" evidence="2">
    <location>
        <begin position="4623"/>
        <end position="4638"/>
    </location>
</feature>
<evidence type="ECO:0000313" key="4">
    <source>
        <dbReference type="Proteomes" id="UP000008984"/>
    </source>
</evidence>
<feature type="region of interest" description="Disordered" evidence="2">
    <location>
        <begin position="906"/>
        <end position="1563"/>
    </location>
</feature>
<organism evidence="4">
    <name type="scientific">Hypocrea jecorina (strain QM6a)</name>
    <name type="common">Trichoderma reesei</name>
    <dbReference type="NCBI Taxonomy" id="431241"/>
    <lineage>
        <taxon>Eukaryota</taxon>
        <taxon>Fungi</taxon>
        <taxon>Dikarya</taxon>
        <taxon>Ascomycota</taxon>
        <taxon>Pezizomycotina</taxon>
        <taxon>Sordariomycetes</taxon>
        <taxon>Hypocreomycetidae</taxon>
        <taxon>Hypocreales</taxon>
        <taxon>Hypocreaceae</taxon>
        <taxon>Trichoderma</taxon>
    </lineage>
</organism>
<feature type="compositionally biased region" description="Basic and acidic residues" evidence="2">
    <location>
        <begin position="309"/>
        <end position="320"/>
    </location>
</feature>
<feature type="region of interest" description="Disordered" evidence="2">
    <location>
        <begin position="2565"/>
        <end position="2689"/>
    </location>
</feature>
<feature type="compositionally biased region" description="Polar residues" evidence="2">
    <location>
        <begin position="3059"/>
        <end position="3071"/>
    </location>
</feature>
<feature type="compositionally biased region" description="Acidic residues" evidence="2">
    <location>
        <begin position="1238"/>
        <end position="1254"/>
    </location>
</feature>
<feature type="compositionally biased region" description="Polar residues" evidence="2">
    <location>
        <begin position="2824"/>
        <end position="2840"/>
    </location>
</feature>
<feature type="compositionally biased region" description="Low complexity" evidence="2">
    <location>
        <begin position="4593"/>
        <end position="4618"/>
    </location>
</feature>
<feature type="coiled-coil region" evidence="1">
    <location>
        <begin position="4713"/>
        <end position="4783"/>
    </location>
</feature>
<feature type="region of interest" description="Disordered" evidence="2">
    <location>
        <begin position="4234"/>
        <end position="4573"/>
    </location>
</feature>
<feature type="compositionally biased region" description="Basic and acidic residues" evidence="2">
    <location>
        <begin position="3302"/>
        <end position="3316"/>
    </location>
</feature>
<evidence type="ECO:0000256" key="2">
    <source>
        <dbReference type="SAM" id="MobiDB-lite"/>
    </source>
</evidence>
<gene>
    <name evidence="3" type="ORF">TRIREDRAFT_120484</name>
</gene>
<feature type="compositionally biased region" description="Basic and acidic residues" evidence="2">
    <location>
        <begin position="288"/>
        <end position="297"/>
    </location>
</feature>
<feature type="compositionally biased region" description="Low complexity" evidence="2">
    <location>
        <begin position="1546"/>
        <end position="1556"/>
    </location>
</feature>
<feature type="compositionally biased region" description="Polar residues" evidence="2">
    <location>
        <begin position="4364"/>
        <end position="4379"/>
    </location>
</feature>
<feature type="region of interest" description="Disordered" evidence="2">
    <location>
        <begin position="1591"/>
        <end position="1741"/>
    </location>
</feature>
<feature type="compositionally biased region" description="Basic and acidic residues" evidence="2">
    <location>
        <begin position="984"/>
        <end position="996"/>
    </location>
</feature>
<dbReference type="InterPro" id="IPR053268">
    <property type="entry name" value="Woronin_anchor"/>
</dbReference>
<feature type="region of interest" description="Disordered" evidence="2">
    <location>
        <begin position="2745"/>
        <end position="3356"/>
    </location>
</feature>
<feature type="compositionally biased region" description="Basic and acidic residues" evidence="2">
    <location>
        <begin position="792"/>
        <end position="825"/>
    </location>
</feature>
<feature type="compositionally biased region" description="Basic residues" evidence="2">
    <location>
        <begin position="3735"/>
        <end position="3758"/>
    </location>
</feature>
<dbReference type="GeneID" id="18482889"/>
<feature type="compositionally biased region" description="Basic and acidic residues" evidence="2">
    <location>
        <begin position="1670"/>
        <end position="1679"/>
    </location>
</feature>
<feature type="compositionally biased region" description="Low complexity" evidence="2">
    <location>
        <begin position="4384"/>
        <end position="4393"/>
    </location>
</feature>
<dbReference type="PANTHER" id="PTHR40641:SF2">
    <property type="entry name" value="INVOLUCRIN REPEAT PROTEIN"/>
    <property type="match status" value="1"/>
</dbReference>
<feature type="compositionally biased region" description="Basic and acidic residues" evidence="2">
    <location>
        <begin position="961"/>
        <end position="976"/>
    </location>
</feature>
<feature type="compositionally biased region" description="Basic and acidic residues" evidence="2">
    <location>
        <begin position="1255"/>
        <end position="1277"/>
    </location>
</feature>
<feature type="compositionally biased region" description="Basic and acidic residues" evidence="2">
    <location>
        <begin position="1121"/>
        <end position="1131"/>
    </location>
</feature>
<dbReference type="HOGENOM" id="CLU_223564_0_0_1"/>
<feature type="compositionally biased region" description="Basic and acidic residues" evidence="2">
    <location>
        <begin position="2033"/>
        <end position="2058"/>
    </location>
</feature>
<protein>
    <recommendedName>
        <fullName evidence="5">Involucrin repeat protein</fullName>
    </recommendedName>
</protein>
<feature type="compositionally biased region" description="Basic and acidic residues" evidence="2">
    <location>
        <begin position="906"/>
        <end position="926"/>
    </location>
</feature>
<feature type="compositionally biased region" description="Basic and acidic residues" evidence="2">
    <location>
        <begin position="675"/>
        <end position="693"/>
    </location>
</feature>
<feature type="compositionally biased region" description="Basic and acidic residues" evidence="2">
    <location>
        <begin position="1228"/>
        <end position="1237"/>
    </location>
</feature>
<feature type="compositionally biased region" description="Low complexity" evidence="2">
    <location>
        <begin position="559"/>
        <end position="569"/>
    </location>
</feature>
<feature type="compositionally biased region" description="Basic and acidic residues" evidence="2">
    <location>
        <begin position="3220"/>
        <end position="3245"/>
    </location>
</feature>
<feature type="region of interest" description="Disordered" evidence="2">
    <location>
        <begin position="2009"/>
        <end position="2149"/>
    </location>
</feature>
<feature type="compositionally biased region" description="Basic and acidic residues" evidence="2">
    <location>
        <begin position="4335"/>
        <end position="4361"/>
    </location>
</feature>
<feature type="compositionally biased region" description="Basic residues" evidence="2">
    <location>
        <begin position="340"/>
        <end position="360"/>
    </location>
</feature>
<feature type="compositionally biased region" description="Polar residues" evidence="2">
    <location>
        <begin position="3800"/>
        <end position="3809"/>
    </location>
</feature>
<dbReference type="RefSeq" id="XP_006962775.1">
    <property type="nucleotide sequence ID" value="XM_006962713.1"/>
</dbReference>
<feature type="compositionally biased region" description="Polar residues" evidence="2">
    <location>
        <begin position="2847"/>
        <end position="2869"/>
    </location>
</feature>
<feature type="compositionally biased region" description="Low complexity" evidence="2">
    <location>
        <begin position="695"/>
        <end position="704"/>
    </location>
</feature>
<accession>G0RCM3</accession>
<feature type="compositionally biased region" description="Basic and acidic residues" evidence="2">
    <location>
        <begin position="4096"/>
        <end position="4110"/>
    </location>
</feature>
<feature type="compositionally biased region" description="Low complexity" evidence="2">
    <location>
        <begin position="4505"/>
        <end position="4516"/>
    </location>
</feature>
<dbReference type="Proteomes" id="UP000008984">
    <property type="component" value="Unassembled WGS sequence"/>
</dbReference>
<feature type="compositionally biased region" description="Basic and acidic residues" evidence="2">
    <location>
        <begin position="3160"/>
        <end position="3197"/>
    </location>
</feature>
<feature type="compositionally biased region" description="Polar residues" evidence="2">
    <location>
        <begin position="2887"/>
        <end position="2896"/>
    </location>
</feature>
<feature type="compositionally biased region" description="Acidic residues" evidence="2">
    <location>
        <begin position="2258"/>
        <end position="2292"/>
    </location>
</feature>
<feature type="compositionally biased region" description="Basic and acidic residues" evidence="2">
    <location>
        <begin position="1286"/>
        <end position="1296"/>
    </location>
</feature>
<feature type="region of interest" description="Disordered" evidence="2">
    <location>
        <begin position="856"/>
        <end position="894"/>
    </location>
</feature>
<feature type="compositionally biased region" description="Polar residues" evidence="2">
    <location>
        <begin position="3710"/>
        <end position="3719"/>
    </location>
</feature>
<feature type="compositionally biased region" description="Basic and acidic residues" evidence="2">
    <location>
        <begin position="3997"/>
        <end position="4017"/>
    </location>
</feature>
<feature type="coiled-coil region" evidence="1">
    <location>
        <begin position="4822"/>
        <end position="4856"/>
    </location>
</feature>
<feature type="region of interest" description="Disordered" evidence="2">
    <location>
        <begin position="5137"/>
        <end position="5173"/>
    </location>
</feature>
<feature type="compositionally biased region" description="Basic and acidic residues" evidence="2">
    <location>
        <begin position="576"/>
        <end position="600"/>
    </location>
</feature>
<feature type="compositionally biased region" description="Basic and acidic residues" evidence="2">
    <location>
        <begin position="2473"/>
        <end position="2482"/>
    </location>
</feature>
<dbReference type="PANTHER" id="PTHR40641">
    <property type="entry name" value="INVOLUCRIN REPEAT PROTEIN (AFU_ORTHOLOGUE AFUA_2G08060)"/>
    <property type="match status" value="1"/>
</dbReference>
<feature type="compositionally biased region" description="Basic and acidic residues" evidence="2">
    <location>
        <begin position="1786"/>
        <end position="1804"/>
    </location>
</feature>
<feature type="compositionally biased region" description="Polar residues" evidence="2">
    <location>
        <begin position="4460"/>
        <end position="4474"/>
    </location>
</feature>
<feature type="compositionally biased region" description="Low complexity" evidence="2">
    <location>
        <begin position="5148"/>
        <end position="5164"/>
    </location>
</feature>
<feature type="compositionally biased region" description="Basic and acidic residues" evidence="2">
    <location>
        <begin position="3140"/>
        <end position="3150"/>
    </location>
</feature>
<feature type="compositionally biased region" description="Basic and acidic residues" evidence="2">
    <location>
        <begin position="1066"/>
        <end position="1083"/>
    </location>
</feature>
<feature type="compositionally biased region" description="Basic and acidic residues" evidence="2">
    <location>
        <begin position="607"/>
        <end position="642"/>
    </location>
</feature>
<feature type="compositionally biased region" description="Polar residues" evidence="2">
    <location>
        <begin position="39"/>
        <end position="61"/>
    </location>
</feature>
<feature type="compositionally biased region" description="Low complexity" evidence="2">
    <location>
        <begin position="66"/>
        <end position="90"/>
    </location>
</feature>
<feature type="compositionally biased region" description="Basic and acidic residues" evidence="2">
    <location>
        <begin position="2364"/>
        <end position="2375"/>
    </location>
</feature>
<proteinExistence type="predicted"/>
<feature type="compositionally biased region" description="Basic and acidic residues" evidence="2">
    <location>
        <begin position="860"/>
        <end position="894"/>
    </location>
</feature>
<feature type="compositionally biased region" description="Basic and acidic residues" evidence="2">
    <location>
        <begin position="2748"/>
        <end position="2763"/>
    </location>
</feature>
<feature type="region of interest" description="Disordered" evidence="2">
    <location>
        <begin position="437"/>
        <end position="831"/>
    </location>
</feature>
<feature type="compositionally biased region" description="Basic and acidic residues" evidence="2">
    <location>
        <begin position="2449"/>
        <end position="2464"/>
    </location>
</feature>
<feature type="compositionally biased region" description="Basic and acidic residues" evidence="2">
    <location>
        <begin position="3334"/>
        <end position="3344"/>
    </location>
</feature>
<evidence type="ECO:0008006" key="5">
    <source>
        <dbReference type="Google" id="ProtNLM"/>
    </source>
</evidence>
<feature type="compositionally biased region" description="Basic and acidic residues" evidence="2">
    <location>
        <begin position="2293"/>
        <end position="2315"/>
    </location>
</feature>
<feature type="compositionally biased region" description="Polar residues" evidence="2">
    <location>
        <begin position="4398"/>
        <end position="4407"/>
    </location>
</feature>
<feature type="compositionally biased region" description="Basic and acidic residues" evidence="2">
    <location>
        <begin position="3460"/>
        <end position="3482"/>
    </location>
</feature>
<feature type="compositionally biased region" description="Acidic residues" evidence="2">
    <location>
        <begin position="3007"/>
        <end position="3016"/>
    </location>
</feature>
<feature type="compositionally biased region" description="Basic and acidic residues" evidence="2">
    <location>
        <begin position="1320"/>
        <end position="1362"/>
    </location>
</feature>
<dbReference type="VEuPathDB" id="FungiDB:TRIREDRAFT_120484"/>
<feature type="compositionally biased region" description="Basic and acidic residues" evidence="2">
    <location>
        <begin position="3527"/>
        <end position="3546"/>
    </location>
</feature>
<feature type="region of interest" description="Disordered" evidence="2">
    <location>
        <begin position="1"/>
        <end position="177"/>
    </location>
</feature>
<dbReference type="OrthoDB" id="5365701at2759"/>
<feature type="compositionally biased region" description="Basic and acidic residues" evidence="2">
    <location>
        <begin position="2606"/>
        <end position="2616"/>
    </location>
</feature>
<feature type="compositionally biased region" description="Low complexity" evidence="2">
    <location>
        <begin position="251"/>
        <end position="277"/>
    </location>
</feature>
<feature type="compositionally biased region" description="Low complexity" evidence="2">
    <location>
        <begin position="4044"/>
        <end position="4055"/>
    </location>
</feature>
<feature type="compositionally biased region" description="Basic and acidic residues" evidence="2">
    <location>
        <begin position="1480"/>
        <end position="1529"/>
    </location>
</feature>
<feature type="compositionally biased region" description="Low complexity" evidence="2">
    <location>
        <begin position="4538"/>
        <end position="4549"/>
    </location>
</feature>
<feature type="compositionally biased region" description="Acidic residues" evidence="2">
    <location>
        <begin position="3073"/>
        <end position="3082"/>
    </location>
</feature>
<feature type="compositionally biased region" description="Low complexity" evidence="2">
    <location>
        <begin position="1689"/>
        <end position="1704"/>
    </location>
</feature>
<feature type="compositionally biased region" description="Basic residues" evidence="2">
    <location>
        <begin position="2335"/>
        <end position="2355"/>
    </location>
</feature>
<keyword evidence="4" id="KW-1185">Reference proteome</keyword>
<feature type="compositionally biased region" description="Basic and acidic residues" evidence="2">
    <location>
        <begin position="1928"/>
        <end position="1948"/>
    </location>
</feature>
<feature type="region of interest" description="Disordered" evidence="2">
    <location>
        <begin position="191"/>
        <end position="392"/>
    </location>
</feature>
<feature type="compositionally biased region" description="Polar residues" evidence="2">
    <location>
        <begin position="1053"/>
        <end position="1065"/>
    </location>
</feature>
<feature type="region of interest" description="Disordered" evidence="2">
    <location>
        <begin position="1753"/>
        <end position="1817"/>
    </location>
</feature>
<reference evidence="3 4" key="1">
    <citation type="journal article" date="2008" name="Nat. Biotechnol.">
        <title>Genome sequencing and analysis of the biomass-degrading fungus Trichoderma reesei (syn. Hypocrea jecorina).</title>
        <authorList>
            <person name="Martinez D."/>
            <person name="Berka R.M."/>
            <person name="Henrissat B."/>
            <person name="Saloheimo M."/>
            <person name="Arvas M."/>
            <person name="Baker S.E."/>
            <person name="Chapman J."/>
            <person name="Chertkov O."/>
            <person name="Coutinho P.M."/>
            <person name="Cullen D."/>
            <person name="Danchin E.G."/>
            <person name="Grigoriev I.V."/>
            <person name="Harris P."/>
            <person name="Jackson M."/>
            <person name="Kubicek C.P."/>
            <person name="Han C.S."/>
            <person name="Ho I."/>
            <person name="Larrondo L.F."/>
            <person name="de Leon A.L."/>
            <person name="Magnuson J.K."/>
            <person name="Merino S."/>
            <person name="Misra M."/>
            <person name="Nelson B."/>
            <person name="Putnam N."/>
            <person name="Robbertse B."/>
            <person name="Salamov A.A."/>
            <person name="Schmoll M."/>
            <person name="Terry A."/>
            <person name="Thayer N."/>
            <person name="Westerholm-Parvinen A."/>
            <person name="Schoch C.L."/>
            <person name="Yao J."/>
            <person name="Barabote R."/>
            <person name="Nelson M.A."/>
            <person name="Detter C."/>
            <person name="Bruce D."/>
            <person name="Kuske C.R."/>
            <person name="Xie G."/>
            <person name="Richardson P."/>
            <person name="Rokhsar D.S."/>
            <person name="Lucas S.M."/>
            <person name="Rubin E.M."/>
            <person name="Dunn-Coleman N."/>
            <person name="Ward M."/>
            <person name="Brettin T.S."/>
        </authorList>
    </citation>
    <scope>NUCLEOTIDE SEQUENCE [LARGE SCALE GENOMIC DNA]</scope>
    <source>
        <strain evidence="3 4">QM6a</strain>
    </source>
</reference>
<keyword evidence="1" id="KW-0175">Coiled coil</keyword>
<evidence type="ECO:0000313" key="3">
    <source>
        <dbReference type="EMBL" id="EGR51252.1"/>
    </source>
</evidence>
<dbReference type="KEGG" id="tre:TRIREDRAFT_120484"/>
<feature type="compositionally biased region" description="Basic and acidic residues" evidence="2">
    <location>
        <begin position="4067"/>
        <end position="4086"/>
    </location>
</feature>
<feature type="compositionally biased region" description="Low complexity" evidence="2">
    <location>
        <begin position="4422"/>
        <end position="4437"/>
    </location>
</feature>
<feature type="compositionally biased region" description="Low complexity" evidence="2">
    <location>
        <begin position="3760"/>
        <end position="3778"/>
    </location>
</feature>
<feature type="compositionally biased region" description="Acidic residues" evidence="2">
    <location>
        <begin position="3675"/>
        <end position="3689"/>
    </location>
</feature>
<feature type="compositionally biased region" description="Low complexity" evidence="2">
    <location>
        <begin position="4556"/>
        <end position="4573"/>
    </location>
</feature>